<name>A0A124SH25_CYNCS</name>
<dbReference type="PANTHER" id="PTHR48062">
    <property type="entry name" value="RECEPTOR-LIKE PROTEIN 14"/>
    <property type="match status" value="1"/>
</dbReference>
<evidence type="ECO:0000256" key="1">
    <source>
        <dbReference type="ARBA" id="ARBA00009592"/>
    </source>
</evidence>
<dbReference type="AlphaFoldDB" id="A0A124SH25"/>
<sequence>MSDLSGGMFNGSLPQCLNHILSLTLLTRILMPSLIVNLTSMEYVDFSNNNFEDSFSFSSFSNHTKLEVLRFVSENDKFELKAKEPLRWIRMFQLKVIVPTSCNMNRLVPEFYFTNTNLSHNSLVGPYPNWLIENNTILANLNLIKVWVSLTIRLEDQHPVGAETSGTSVTIGTPVTTRAGS</sequence>
<evidence type="ECO:0000313" key="5">
    <source>
        <dbReference type="Proteomes" id="UP000243975"/>
    </source>
</evidence>
<dbReference type="SUPFAM" id="SSF52058">
    <property type="entry name" value="L domain-like"/>
    <property type="match status" value="1"/>
</dbReference>
<comment type="similarity">
    <text evidence="1">Belongs to the RLP family.</text>
</comment>
<reference evidence="4 5" key="1">
    <citation type="journal article" date="2016" name="Sci. Rep.">
        <title>The genome sequence of the outbreeding globe artichoke constructed de novo incorporating a phase-aware low-pass sequencing strategy of F1 progeny.</title>
        <authorList>
            <person name="Scaglione D."/>
            <person name="Reyes-Chin-Wo S."/>
            <person name="Acquadro A."/>
            <person name="Froenicke L."/>
            <person name="Portis E."/>
            <person name="Beitel C."/>
            <person name="Tirone M."/>
            <person name="Mauro R."/>
            <person name="Lo Monaco A."/>
            <person name="Mauromicale G."/>
            <person name="Faccioli P."/>
            <person name="Cattivelli L."/>
            <person name="Rieseberg L."/>
            <person name="Michelmore R."/>
            <person name="Lanteri S."/>
        </authorList>
    </citation>
    <scope>NUCLEOTIDE SEQUENCE [LARGE SCALE GENOMIC DNA]</scope>
    <source>
        <strain evidence="4">2C</strain>
    </source>
</reference>
<protein>
    <recommendedName>
        <fullName evidence="6">Leucine-rich repeat-containing protein</fullName>
    </recommendedName>
</protein>
<evidence type="ECO:0000256" key="2">
    <source>
        <dbReference type="ARBA" id="ARBA00022614"/>
    </source>
</evidence>
<dbReference type="Proteomes" id="UP000243975">
    <property type="component" value="Unassembled WGS sequence"/>
</dbReference>
<dbReference type="PANTHER" id="PTHR48062:SF21">
    <property type="entry name" value="RECEPTOR-LIKE PROTEIN 12"/>
    <property type="match status" value="1"/>
</dbReference>
<dbReference type="InterPro" id="IPR032675">
    <property type="entry name" value="LRR_dom_sf"/>
</dbReference>
<accession>A0A124SH25</accession>
<gene>
    <name evidence="4" type="ORF">Ccrd_013412</name>
</gene>
<keyword evidence="3" id="KW-0677">Repeat</keyword>
<organism evidence="4 5">
    <name type="scientific">Cynara cardunculus var. scolymus</name>
    <name type="common">Globe artichoke</name>
    <name type="synonym">Cynara scolymus</name>
    <dbReference type="NCBI Taxonomy" id="59895"/>
    <lineage>
        <taxon>Eukaryota</taxon>
        <taxon>Viridiplantae</taxon>
        <taxon>Streptophyta</taxon>
        <taxon>Embryophyta</taxon>
        <taxon>Tracheophyta</taxon>
        <taxon>Spermatophyta</taxon>
        <taxon>Magnoliopsida</taxon>
        <taxon>eudicotyledons</taxon>
        <taxon>Gunneridae</taxon>
        <taxon>Pentapetalae</taxon>
        <taxon>asterids</taxon>
        <taxon>campanulids</taxon>
        <taxon>Asterales</taxon>
        <taxon>Asteraceae</taxon>
        <taxon>Carduoideae</taxon>
        <taxon>Cardueae</taxon>
        <taxon>Carduinae</taxon>
        <taxon>Cynara</taxon>
    </lineage>
</organism>
<evidence type="ECO:0000313" key="4">
    <source>
        <dbReference type="EMBL" id="KVI08218.1"/>
    </source>
</evidence>
<keyword evidence="5" id="KW-1185">Reference proteome</keyword>
<keyword evidence="2" id="KW-0433">Leucine-rich repeat</keyword>
<evidence type="ECO:0000256" key="3">
    <source>
        <dbReference type="ARBA" id="ARBA00022737"/>
    </source>
</evidence>
<comment type="caution">
    <text evidence="4">The sequence shown here is derived from an EMBL/GenBank/DDBJ whole genome shotgun (WGS) entry which is preliminary data.</text>
</comment>
<dbReference type="InterPro" id="IPR051502">
    <property type="entry name" value="RLP_Defense_Trigger"/>
</dbReference>
<proteinExistence type="inferred from homology"/>
<dbReference type="Gramene" id="KVI08218">
    <property type="protein sequence ID" value="KVI08218"/>
    <property type="gene ID" value="Ccrd_013412"/>
</dbReference>
<evidence type="ECO:0008006" key="6">
    <source>
        <dbReference type="Google" id="ProtNLM"/>
    </source>
</evidence>
<dbReference type="Gene3D" id="3.80.10.10">
    <property type="entry name" value="Ribonuclease Inhibitor"/>
    <property type="match status" value="1"/>
</dbReference>
<dbReference type="EMBL" id="LEKV01001192">
    <property type="protein sequence ID" value="KVI08218.1"/>
    <property type="molecule type" value="Genomic_DNA"/>
</dbReference>